<name>A0A4R2NUM4_9FLAO</name>
<evidence type="ECO:0000313" key="2">
    <source>
        <dbReference type="EMBL" id="TCP25214.1"/>
    </source>
</evidence>
<keyword evidence="1" id="KW-0812">Transmembrane</keyword>
<dbReference type="OrthoDB" id="1493774at2"/>
<gene>
    <name evidence="2" type="ORF">EV195_104247</name>
</gene>
<comment type="caution">
    <text evidence="2">The sequence shown here is derived from an EMBL/GenBank/DDBJ whole genome shotgun (WGS) entry which is preliminary data.</text>
</comment>
<accession>A0A4R2NUM4</accession>
<dbReference type="Proteomes" id="UP000294564">
    <property type="component" value="Unassembled WGS sequence"/>
</dbReference>
<dbReference type="AlphaFoldDB" id="A0A4R2NUM4"/>
<proteinExistence type="predicted"/>
<protein>
    <submittedName>
        <fullName evidence="2">FixH protein</fullName>
    </submittedName>
</protein>
<organism evidence="2 3">
    <name type="scientific">Tenacibaculum skagerrakense</name>
    <dbReference type="NCBI Taxonomy" id="186571"/>
    <lineage>
        <taxon>Bacteria</taxon>
        <taxon>Pseudomonadati</taxon>
        <taxon>Bacteroidota</taxon>
        <taxon>Flavobacteriia</taxon>
        <taxon>Flavobacteriales</taxon>
        <taxon>Flavobacteriaceae</taxon>
        <taxon>Tenacibaculum</taxon>
    </lineage>
</organism>
<dbReference type="EMBL" id="SLXM01000004">
    <property type="protein sequence ID" value="TCP25214.1"/>
    <property type="molecule type" value="Genomic_DNA"/>
</dbReference>
<evidence type="ECO:0000313" key="3">
    <source>
        <dbReference type="Proteomes" id="UP000294564"/>
    </source>
</evidence>
<dbReference type="Pfam" id="PF05751">
    <property type="entry name" value="FixH"/>
    <property type="match status" value="1"/>
</dbReference>
<dbReference type="RefSeq" id="WP_132794595.1">
    <property type="nucleotide sequence ID" value="NZ_SLXM01000004.1"/>
</dbReference>
<evidence type="ECO:0000256" key="1">
    <source>
        <dbReference type="SAM" id="Phobius"/>
    </source>
</evidence>
<sequence>MKISWGTGIVIAIISFITFIMVMVVTMVSDKAYNHDLVTDNYYQKELKYQEDIDASKNLKKLEYPLSVQKVTEGIEIVFPKDLAPENIKGKVFLYRPSNKALDSEMNININQHSMLISNEVLVSGRWDIVIDFTYNNQKYFHKEQIIY</sequence>
<feature type="transmembrane region" description="Helical" evidence="1">
    <location>
        <begin position="6"/>
        <end position="28"/>
    </location>
</feature>
<keyword evidence="1" id="KW-0472">Membrane</keyword>
<reference evidence="2 3" key="1">
    <citation type="submission" date="2019-03" db="EMBL/GenBank/DDBJ databases">
        <title>Genomic Encyclopedia of Type Strains, Phase IV (KMG-IV): sequencing the most valuable type-strain genomes for metagenomic binning, comparative biology and taxonomic classification.</title>
        <authorList>
            <person name="Goeker M."/>
        </authorList>
    </citation>
    <scope>NUCLEOTIDE SEQUENCE [LARGE SCALE GENOMIC DNA]</scope>
    <source>
        <strain evidence="2 3">DSM 14836</strain>
    </source>
</reference>
<keyword evidence="3" id="KW-1185">Reference proteome</keyword>
<dbReference type="InterPro" id="IPR008620">
    <property type="entry name" value="FixH"/>
</dbReference>
<keyword evidence="1" id="KW-1133">Transmembrane helix</keyword>